<evidence type="ECO:0000313" key="2">
    <source>
        <dbReference type="EMBL" id="GMR53756.1"/>
    </source>
</evidence>
<dbReference type="EMBL" id="BTRK01000005">
    <property type="protein sequence ID" value="GMR53756.1"/>
    <property type="molecule type" value="Genomic_DNA"/>
</dbReference>
<name>A0AAN5CZT9_9BILA</name>
<feature type="non-terminal residue" evidence="2">
    <location>
        <position position="264"/>
    </location>
</feature>
<feature type="region of interest" description="Disordered" evidence="1">
    <location>
        <begin position="205"/>
        <end position="236"/>
    </location>
</feature>
<organism evidence="2 3">
    <name type="scientific">Pristionchus mayeri</name>
    <dbReference type="NCBI Taxonomy" id="1317129"/>
    <lineage>
        <taxon>Eukaryota</taxon>
        <taxon>Metazoa</taxon>
        <taxon>Ecdysozoa</taxon>
        <taxon>Nematoda</taxon>
        <taxon>Chromadorea</taxon>
        <taxon>Rhabditida</taxon>
        <taxon>Rhabditina</taxon>
        <taxon>Diplogasteromorpha</taxon>
        <taxon>Diplogasteroidea</taxon>
        <taxon>Neodiplogasteridae</taxon>
        <taxon>Pristionchus</taxon>
    </lineage>
</organism>
<feature type="compositionally biased region" description="Basic and acidic residues" evidence="1">
    <location>
        <begin position="215"/>
        <end position="225"/>
    </location>
</feature>
<accession>A0AAN5CZT9</accession>
<protein>
    <submittedName>
        <fullName evidence="2">Uncharacterized protein</fullName>
    </submittedName>
</protein>
<dbReference type="Proteomes" id="UP001328107">
    <property type="component" value="Unassembled WGS sequence"/>
</dbReference>
<gene>
    <name evidence="2" type="ORF">PMAYCL1PPCAC_23951</name>
</gene>
<evidence type="ECO:0000313" key="3">
    <source>
        <dbReference type="Proteomes" id="UP001328107"/>
    </source>
</evidence>
<proteinExistence type="predicted"/>
<dbReference type="AlphaFoldDB" id="A0AAN5CZT9"/>
<comment type="caution">
    <text evidence="2">The sequence shown here is derived from an EMBL/GenBank/DDBJ whole genome shotgun (WGS) entry which is preliminary data.</text>
</comment>
<sequence length="264" mass="29800">MGMIDRIGQKILVRIKPVKFSCIQLIRIELSAHFRRNIIQLYSRTEIETRQKMRSLVASQAVKSAGLDFHLNISNLNDVKIDVKIPMSDCSVDIAAEARQSGMYRAANFSASSGFNRLVRGTLHKVFDCRPEIANKLSGTDGSKKYTELPRAFRTGLKQLIVDAAGMSPEDYKLVAVQLEDIITKQCTGYFTDVRRYENNPQLLSRKKKSYVKQPESKILAKSEKAAGPSPKSRKQALNELVTNSGITFKKNDRYLIPKKETIE</sequence>
<evidence type="ECO:0000256" key="1">
    <source>
        <dbReference type="SAM" id="MobiDB-lite"/>
    </source>
</evidence>
<reference evidence="3" key="1">
    <citation type="submission" date="2022-10" db="EMBL/GenBank/DDBJ databases">
        <title>Genome assembly of Pristionchus species.</title>
        <authorList>
            <person name="Yoshida K."/>
            <person name="Sommer R.J."/>
        </authorList>
    </citation>
    <scope>NUCLEOTIDE SEQUENCE [LARGE SCALE GENOMIC DNA]</scope>
    <source>
        <strain evidence="3">RS5460</strain>
    </source>
</reference>
<keyword evidence="3" id="KW-1185">Reference proteome</keyword>